<keyword evidence="2" id="KW-1185">Reference proteome</keyword>
<evidence type="ECO:0000313" key="1">
    <source>
        <dbReference type="EMBL" id="GFR10918.1"/>
    </source>
</evidence>
<accession>A0A8X6GTH1</accession>
<dbReference type="AlphaFoldDB" id="A0A8X6GTH1"/>
<dbReference type="OrthoDB" id="10296405at2759"/>
<reference evidence="1" key="1">
    <citation type="submission" date="2020-07" db="EMBL/GenBank/DDBJ databases">
        <title>Multicomponent nature underlies the extraordinary mechanical properties of spider dragline silk.</title>
        <authorList>
            <person name="Kono N."/>
            <person name="Nakamura H."/>
            <person name="Mori M."/>
            <person name="Yoshida Y."/>
            <person name="Ohtoshi R."/>
            <person name="Malay A.D."/>
            <person name="Moran D.A.P."/>
            <person name="Tomita M."/>
            <person name="Numata K."/>
            <person name="Arakawa K."/>
        </authorList>
    </citation>
    <scope>NUCLEOTIDE SEQUENCE</scope>
</reference>
<protein>
    <submittedName>
        <fullName evidence="1">Uncharacterized protein</fullName>
    </submittedName>
</protein>
<sequence length="123" mass="14664">MDVEIMRSFPIPLKLEREIPHCNWVLPQEKFYNGFNLYPREHPWPLSTFAFEVSSMGNLNKKHPGNARVQIPESSAIVLQILHEVNEELRVFFDELIFFFGGFFQVLRRKYFKFFKLQNGNIL</sequence>
<evidence type="ECO:0000313" key="2">
    <source>
        <dbReference type="Proteomes" id="UP000887116"/>
    </source>
</evidence>
<dbReference type="Proteomes" id="UP000887116">
    <property type="component" value="Unassembled WGS sequence"/>
</dbReference>
<proteinExistence type="predicted"/>
<name>A0A8X6GTH1_TRICU</name>
<comment type="caution">
    <text evidence="1">The sequence shown here is derived from an EMBL/GenBank/DDBJ whole genome shotgun (WGS) entry which is preliminary data.</text>
</comment>
<gene>
    <name evidence="1" type="ORF">TNCT_457581</name>
</gene>
<dbReference type="EMBL" id="BMAO01016757">
    <property type="protein sequence ID" value="GFR10918.1"/>
    <property type="molecule type" value="Genomic_DNA"/>
</dbReference>
<organism evidence="1 2">
    <name type="scientific">Trichonephila clavata</name>
    <name type="common">Joro spider</name>
    <name type="synonym">Nephila clavata</name>
    <dbReference type="NCBI Taxonomy" id="2740835"/>
    <lineage>
        <taxon>Eukaryota</taxon>
        <taxon>Metazoa</taxon>
        <taxon>Ecdysozoa</taxon>
        <taxon>Arthropoda</taxon>
        <taxon>Chelicerata</taxon>
        <taxon>Arachnida</taxon>
        <taxon>Araneae</taxon>
        <taxon>Araneomorphae</taxon>
        <taxon>Entelegynae</taxon>
        <taxon>Araneoidea</taxon>
        <taxon>Nephilidae</taxon>
        <taxon>Trichonephila</taxon>
    </lineage>
</organism>